<dbReference type="Pfam" id="PF01584">
    <property type="entry name" value="CheW"/>
    <property type="match status" value="1"/>
</dbReference>
<dbReference type="InterPro" id="IPR036061">
    <property type="entry name" value="CheW-like_dom_sf"/>
</dbReference>
<dbReference type="Proteomes" id="UP000095347">
    <property type="component" value="Unassembled WGS sequence"/>
</dbReference>
<dbReference type="InterPro" id="IPR002545">
    <property type="entry name" value="CheW-lke_dom"/>
</dbReference>
<evidence type="ECO:0000313" key="2">
    <source>
        <dbReference type="EMBL" id="OEJ64604.1"/>
    </source>
</evidence>
<dbReference type="PANTHER" id="PTHR22617:SF23">
    <property type="entry name" value="CHEMOTAXIS PROTEIN CHEW"/>
    <property type="match status" value="1"/>
</dbReference>
<sequence>MAGQELVATSTAELDVIGGADLSEFVTFNIAGQLFGIPVLIVQDILVPENIASVPLAPPEVRGSINLRGRIVTVVDVRVRLGLERREVHAAIPHADHDADNEGDEGMSHDAVEAVKRKMRQHMMGVTVEHQNELYTLLVDSVGDVISINKQSYEGNPSTLDPLWREFASGVYRLEGSLMVVLDVERLLEFKSRIF</sequence>
<evidence type="ECO:0000313" key="3">
    <source>
        <dbReference type="Proteomes" id="UP000095347"/>
    </source>
</evidence>
<dbReference type="GO" id="GO:0007165">
    <property type="term" value="P:signal transduction"/>
    <property type="evidence" value="ECO:0007669"/>
    <property type="project" value="InterPro"/>
</dbReference>
<name>A0A1E5Q492_9PROT</name>
<dbReference type="EMBL" id="MCGG01000067">
    <property type="protein sequence ID" value="OEJ64604.1"/>
    <property type="molecule type" value="Genomic_DNA"/>
</dbReference>
<feature type="domain" description="CheW-like" evidence="1">
    <location>
        <begin position="22"/>
        <end position="193"/>
    </location>
</feature>
<evidence type="ECO:0000259" key="1">
    <source>
        <dbReference type="PROSITE" id="PS50851"/>
    </source>
</evidence>
<dbReference type="GO" id="GO:0005829">
    <property type="term" value="C:cytosol"/>
    <property type="evidence" value="ECO:0007669"/>
    <property type="project" value="TreeGrafter"/>
</dbReference>
<keyword evidence="3" id="KW-1185">Reference proteome</keyword>
<accession>A0A1E5Q492</accession>
<comment type="caution">
    <text evidence="2">The sequence shown here is derived from an EMBL/GenBank/DDBJ whole genome shotgun (WGS) entry which is preliminary data.</text>
</comment>
<organism evidence="2 3">
    <name type="scientific">Magnetovibrio blakemorei</name>
    <dbReference type="NCBI Taxonomy" id="28181"/>
    <lineage>
        <taxon>Bacteria</taxon>
        <taxon>Pseudomonadati</taxon>
        <taxon>Pseudomonadota</taxon>
        <taxon>Alphaproteobacteria</taxon>
        <taxon>Rhodospirillales</taxon>
        <taxon>Magnetovibrionaceae</taxon>
        <taxon>Magnetovibrio</taxon>
    </lineage>
</organism>
<reference evidence="3" key="1">
    <citation type="submission" date="2016-07" db="EMBL/GenBank/DDBJ databases">
        <authorList>
            <person name="Florea S."/>
            <person name="Webb J.S."/>
            <person name="Jaromczyk J."/>
            <person name="Schardl C.L."/>
        </authorList>
    </citation>
    <scope>NUCLEOTIDE SEQUENCE [LARGE SCALE GENOMIC DNA]</scope>
    <source>
        <strain evidence="3">MV-1</strain>
    </source>
</reference>
<dbReference type="PANTHER" id="PTHR22617">
    <property type="entry name" value="CHEMOTAXIS SENSOR HISTIDINE KINASE-RELATED"/>
    <property type="match status" value="1"/>
</dbReference>
<dbReference type="SUPFAM" id="SSF50341">
    <property type="entry name" value="CheW-like"/>
    <property type="match status" value="1"/>
</dbReference>
<proteinExistence type="predicted"/>
<dbReference type="STRING" id="28181.BEN30_00450"/>
<dbReference type="OrthoDB" id="9794382at2"/>
<dbReference type="AlphaFoldDB" id="A0A1E5Q492"/>
<dbReference type="InterPro" id="IPR039315">
    <property type="entry name" value="CheW"/>
</dbReference>
<dbReference type="SMART" id="SM00260">
    <property type="entry name" value="CheW"/>
    <property type="match status" value="1"/>
</dbReference>
<protein>
    <recommendedName>
        <fullName evidence="1">CheW-like domain-containing protein</fullName>
    </recommendedName>
</protein>
<dbReference type="GO" id="GO:0006935">
    <property type="term" value="P:chemotaxis"/>
    <property type="evidence" value="ECO:0007669"/>
    <property type="project" value="InterPro"/>
</dbReference>
<gene>
    <name evidence="2" type="ORF">BEN30_00450</name>
</gene>
<dbReference type="PROSITE" id="PS50851">
    <property type="entry name" value="CHEW"/>
    <property type="match status" value="1"/>
</dbReference>
<dbReference type="Gene3D" id="2.30.30.40">
    <property type="entry name" value="SH3 Domains"/>
    <property type="match status" value="1"/>
</dbReference>
<dbReference type="RefSeq" id="WP_069959106.1">
    <property type="nucleotide sequence ID" value="NZ_MCGG01000067.1"/>
</dbReference>
<dbReference type="Gene3D" id="2.40.50.180">
    <property type="entry name" value="CheA-289, Domain 4"/>
    <property type="match status" value="1"/>
</dbReference>